<evidence type="ECO:0000313" key="2">
    <source>
        <dbReference type="EMBL" id="GAA0037240.1"/>
    </source>
</evidence>
<dbReference type="InterPro" id="IPR018187">
    <property type="entry name" value="Asp/Glu_racemase_AS_1"/>
</dbReference>
<protein>
    <submittedName>
        <fullName evidence="2">Aspartate/glutamate racemase family protein</fullName>
    </submittedName>
</protein>
<dbReference type="Proteomes" id="UP001498238">
    <property type="component" value="Unassembled WGS sequence"/>
</dbReference>
<dbReference type="InterPro" id="IPR033134">
    <property type="entry name" value="Asp/Glu_racemase_AS_2"/>
</dbReference>
<comment type="caution">
    <text evidence="2">The sequence shown here is derived from an EMBL/GenBank/DDBJ whole genome shotgun (WGS) entry which is preliminary data.</text>
</comment>
<proteinExistence type="predicted"/>
<evidence type="ECO:0000256" key="1">
    <source>
        <dbReference type="ARBA" id="ARBA00023235"/>
    </source>
</evidence>
<dbReference type="PANTHER" id="PTHR21198">
    <property type="entry name" value="GLUTAMATE RACEMASE"/>
    <property type="match status" value="1"/>
</dbReference>
<gene>
    <name evidence="2" type="ORF">NCCP602_32020</name>
</gene>
<organism evidence="2 3">
    <name type="scientific">Brevibacterium metallidurans</name>
    <dbReference type="NCBI Taxonomy" id="1482676"/>
    <lineage>
        <taxon>Bacteria</taxon>
        <taxon>Bacillati</taxon>
        <taxon>Actinomycetota</taxon>
        <taxon>Actinomycetes</taxon>
        <taxon>Micrococcales</taxon>
        <taxon>Brevibacteriaceae</taxon>
        <taxon>Brevibacterium</taxon>
    </lineage>
</organism>
<dbReference type="InterPro" id="IPR015942">
    <property type="entry name" value="Asp/Glu/hydantoin_racemase"/>
</dbReference>
<dbReference type="PROSITE" id="PS00923">
    <property type="entry name" value="ASP_GLU_RACEMASE_1"/>
    <property type="match status" value="1"/>
</dbReference>
<keyword evidence="1" id="KW-0413">Isomerase</keyword>
<sequence>MTRIGLLDSGLGLLGTADALFHLAPHADLVLAMDPDYTPYGSLSAQALEERALNSAAVLAEWEPDAIVIACNTASVQALEAVRARYEPDIPVIGTVPAVKMAAGTGQDFAIWATPATTGSAYQQTLIDTFAGDLSVAQVACPGLAEAINSADVDTIDTAIDAALSQMDPGMETIVLGCTHYGLVADRITAARAGAITLFDSPVPVAKQTLRRIGLDPVTAAPSADTAASGGAGTARSAGAEDRLGEIIATFASGRRVRLPESLAAYPAGRRLLARERAES</sequence>
<accession>A0ABN0SS09</accession>
<name>A0ABN0SS09_9MICO</name>
<evidence type="ECO:0000313" key="3">
    <source>
        <dbReference type="Proteomes" id="UP001498238"/>
    </source>
</evidence>
<keyword evidence="3" id="KW-1185">Reference proteome</keyword>
<dbReference type="EMBL" id="BAAAAF010000019">
    <property type="protein sequence ID" value="GAA0037240.1"/>
    <property type="molecule type" value="Genomic_DNA"/>
</dbReference>
<dbReference type="PANTHER" id="PTHR21198:SF2">
    <property type="entry name" value="GLUTAMATE RACEMASE"/>
    <property type="match status" value="1"/>
</dbReference>
<dbReference type="Pfam" id="PF01177">
    <property type="entry name" value="Asp_Glu_race"/>
    <property type="match status" value="1"/>
</dbReference>
<dbReference type="Gene3D" id="3.40.50.1860">
    <property type="match status" value="2"/>
</dbReference>
<dbReference type="InterPro" id="IPR001920">
    <property type="entry name" value="Asp/Glu_race"/>
</dbReference>
<reference evidence="2 3" key="1">
    <citation type="submission" date="2024-01" db="EMBL/GenBank/DDBJ databases">
        <title>Characterization of antibiotic resistant novel bacterial strains and their environmental applications.</title>
        <authorList>
            <person name="Manzoor S."/>
            <person name="Abbas S."/>
            <person name="Arshad M."/>
            <person name="Ahmed I."/>
        </authorList>
    </citation>
    <scope>NUCLEOTIDE SEQUENCE [LARGE SCALE GENOMIC DNA]</scope>
    <source>
        <strain evidence="2 3">NCCP-602</strain>
    </source>
</reference>
<dbReference type="SUPFAM" id="SSF53681">
    <property type="entry name" value="Aspartate/glutamate racemase"/>
    <property type="match status" value="2"/>
</dbReference>
<dbReference type="RefSeq" id="WP_339393867.1">
    <property type="nucleotide sequence ID" value="NZ_BAAAAF010000019.1"/>
</dbReference>
<dbReference type="PROSITE" id="PS00924">
    <property type="entry name" value="ASP_GLU_RACEMASE_2"/>
    <property type="match status" value="1"/>
</dbReference>